<evidence type="ECO:0000313" key="1">
    <source>
        <dbReference type="EMBL" id="KAK6533746.1"/>
    </source>
</evidence>
<dbReference type="AlphaFoldDB" id="A0AAV9X2Q1"/>
<accession>A0AAV9X2Q1</accession>
<dbReference type="EMBL" id="JAVHJO010000011">
    <property type="protein sequence ID" value="KAK6533746.1"/>
    <property type="molecule type" value="Genomic_DNA"/>
</dbReference>
<keyword evidence="2" id="KW-1185">Reference proteome</keyword>
<evidence type="ECO:0008006" key="3">
    <source>
        <dbReference type="Google" id="ProtNLM"/>
    </source>
</evidence>
<reference evidence="1 2" key="1">
    <citation type="submission" date="2019-10" db="EMBL/GenBank/DDBJ databases">
        <authorList>
            <person name="Palmer J.M."/>
        </authorList>
    </citation>
    <scope>NUCLEOTIDE SEQUENCE [LARGE SCALE GENOMIC DNA]</scope>
    <source>
        <strain evidence="1 2">TWF694</strain>
    </source>
</reference>
<dbReference type="Proteomes" id="UP001365542">
    <property type="component" value="Unassembled WGS sequence"/>
</dbReference>
<sequence length="465" mass="55242">MPSALPCPHRSSGGVYTSRSLPATAIPRAEFPFWSFKKVWTETKSEYVAERHNCVAIEPRVFKNGKECANPKYRIVELYSASRMNSQPGRTIEKRRRSSNNWDEFIPRTPSPLKNMLKRPRITFADLPNHILVNVMKMMEVSDLKSFVEARPLHEQVYEDQCGPILTSAMRNSFQDRDFPLWFPFEYADFTKYHKSSMWYLPTQDERDKGRMAGHMIVQPKHDYVEDLLLDRRIPHRPRYLLQHVQYLKNLEKAIWDLEEAVIAELDRMHYTDREVRMLVYRVILYFSQNVIFDLYRHWEVYTGIDDQDVPGEYHDDDGILLPLPKMACVYRGKYYEKQGFHLAALSDDEEDLKHETELSNYWRRAKIVVREVLCRLVFDANGRKEPIDREEDQFLGEAAENAFVQMYSPVYLLKLIKLYPPSTRYSYKKPSDEWRNYLQEYQEALLCFKEAKNDVQEQLDRLAE</sequence>
<gene>
    <name evidence="1" type="ORF">TWF694_002677</name>
</gene>
<proteinExistence type="predicted"/>
<name>A0AAV9X2Q1_9PEZI</name>
<comment type="caution">
    <text evidence="1">The sequence shown here is derived from an EMBL/GenBank/DDBJ whole genome shotgun (WGS) entry which is preliminary data.</text>
</comment>
<organism evidence="1 2">
    <name type="scientific">Orbilia ellipsospora</name>
    <dbReference type="NCBI Taxonomy" id="2528407"/>
    <lineage>
        <taxon>Eukaryota</taxon>
        <taxon>Fungi</taxon>
        <taxon>Dikarya</taxon>
        <taxon>Ascomycota</taxon>
        <taxon>Pezizomycotina</taxon>
        <taxon>Orbiliomycetes</taxon>
        <taxon>Orbiliales</taxon>
        <taxon>Orbiliaceae</taxon>
        <taxon>Orbilia</taxon>
    </lineage>
</organism>
<protein>
    <recommendedName>
        <fullName evidence="3">F-box domain-containing protein</fullName>
    </recommendedName>
</protein>
<evidence type="ECO:0000313" key="2">
    <source>
        <dbReference type="Proteomes" id="UP001365542"/>
    </source>
</evidence>